<evidence type="ECO:0000259" key="8">
    <source>
        <dbReference type="PROSITE" id="PS50240"/>
    </source>
</evidence>
<dbReference type="GO" id="GO:0004252">
    <property type="term" value="F:serine-type endopeptidase activity"/>
    <property type="evidence" value="ECO:0007669"/>
    <property type="project" value="InterPro"/>
</dbReference>
<evidence type="ECO:0000313" key="9">
    <source>
        <dbReference type="Ensembl" id="ENSELUP00000013919.3"/>
    </source>
</evidence>
<reference evidence="9" key="2">
    <citation type="submission" date="2020-02" db="EMBL/GenBank/DDBJ databases">
        <title>Esox lucius (northern pike) genome, fEsoLuc1, primary haplotype.</title>
        <authorList>
            <person name="Myers G."/>
            <person name="Karagic N."/>
            <person name="Meyer A."/>
            <person name="Pippel M."/>
            <person name="Reichard M."/>
            <person name="Winkler S."/>
            <person name="Tracey A."/>
            <person name="Sims Y."/>
            <person name="Howe K."/>
            <person name="Rhie A."/>
            <person name="Formenti G."/>
            <person name="Durbin R."/>
            <person name="Fedrigo O."/>
            <person name="Jarvis E.D."/>
        </authorList>
    </citation>
    <scope>NUCLEOTIDE SEQUENCE [LARGE SCALE GENOMIC DNA]</scope>
</reference>
<evidence type="ECO:0000256" key="3">
    <source>
        <dbReference type="ARBA" id="ARBA00022801"/>
    </source>
</evidence>
<dbReference type="PROSITE" id="PS00134">
    <property type="entry name" value="TRYPSIN_HIS"/>
    <property type="match status" value="1"/>
</dbReference>
<keyword evidence="5" id="KW-1015">Disulfide bond</keyword>
<dbReference type="Gene3D" id="2.40.10.10">
    <property type="entry name" value="Trypsin-like serine proteases"/>
    <property type="match status" value="1"/>
</dbReference>
<evidence type="ECO:0000256" key="7">
    <source>
        <dbReference type="SAM" id="SignalP"/>
    </source>
</evidence>
<proteinExistence type="predicted"/>
<dbReference type="PROSITE" id="PS50240">
    <property type="entry name" value="TRYPSIN_DOM"/>
    <property type="match status" value="1"/>
</dbReference>
<dbReference type="OMA" id="FHIIEGK"/>
<dbReference type="Bgee" id="ENSELUG00000013977">
    <property type="expression patterns" value="Expressed in spleen and 3 other cell types or tissues"/>
</dbReference>
<keyword evidence="10" id="KW-1185">Reference proteome</keyword>
<keyword evidence="2 7" id="KW-0732">Signal</keyword>
<feature type="domain" description="Peptidase S1" evidence="8">
    <location>
        <begin position="27"/>
        <end position="253"/>
    </location>
</feature>
<dbReference type="CDD" id="cd00190">
    <property type="entry name" value="Tryp_SPc"/>
    <property type="match status" value="1"/>
</dbReference>
<dbReference type="STRING" id="8010.ENSELUP00000013919"/>
<reference evidence="9" key="4">
    <citation type="submission" date="2025-09" db="UniProtKB">
        <authorList>
            <consortium name="Ensembl"/>
        </authorList>
    </citation>
    <scope>IDENTIFICATION</scope>
</reference>
<keyword evidence="4 6" id="KW-0720">Serine protease</keyword>
<gene>
    <name evidence="9" type="primary">GZMA</name>
</gene>
<dbReference type="PANTHER" id="PTHR24271:SF52">
    <property type="entry name" value="GRANZYME K"/>
    <property type="match status" value="1"/>
</dbReference>
<dbReference type="PRINTS" id="PR00722">
    <property type="entry name" value="CHYMOTRYPSIN"/>
</dbReference>
<dbReference type="InterPro" id="IPR009003">
    <property type="entry name" value="Peptidase_S1_PA"/>
</dbReference>
<dbReference type="InterPro" id="IPR018114">
    <property type="entry name" value="TRYPSIN_HIS"/>
</dbReference>
<dbReference type="GeneTree" id="ENSGT01030000234551"/>
<protein>
    <recommendedName>
        <fullName evidence="8">Peptidase S1 domain-containing protein</fullName>
    </recommendedName>
</protein>
<dbReference type="Proteomes" id="UP000265140">
    <property type="component" value="Chromosome 13"/>
</dbReference>
<dbReference type="InterPro" id="IPR001254">
    <property type="entry name" value="Trypsin_dom"/>
</dbReference>
<dbReference type="FunFam" id="2.40.10.10:FF:000120">
    <property type="entry name" value="Putative serine protease"/>
    <property type="match status" value="1"/>
</dbReference>
<accession>A0A3P8YBF2</accession>
<dbReference type="PANTHER" id="PTHR24271">
    <property type="entry name" value="KALLIKREIN-RELATED"/>
    <property type="match status" value="1"/>
</dbReference>
<reference evidence="10" key="1">
    <citation type="journal article" date="2014" name="PLoS ONE">
        <title>The genome and linkage map of the northern pike (Esox lucius): conserved synteny revealed between the salmonid sister group and the Neoteleostei.</title>
        <authorList>
            <person name="Rondeau E.B."/>
            <person name="Minkley D.R."/>
            <person name="Leong J.S."/>
            <person name="Messmer A.M."/>
            <person name="Jantzen J.R."/>
            <person name="von Schalburg K.R."/>
            <person name="Lemon C."/>
            <person name="Bird N.H."/>
            <person name="Koop B.F."/>
        </authorList>
    </citation>
    <scope>NUCLEOTIDE SEQUENCE</scope>
</reference>
<evidence type="ECO:0000256" key="5">
    <source>
        <dbReference type="ARBA" id="ARBA00023157"/>
    </source>
</evidence>
<dbReference type="GO" id="GO:0006508">
    <property type="term" value="P:proteolysis"/>
    <property type="evidence" value="ECO:0007669"/>
    <property type="project" value="UniProtKB-KW"/>
</dbReference>
<keyword evidence="1 6" id="KW-0645">Protease</keyword>
<organism evidence="9 10">
    <name type="scientific">Esox lucius</name>
    <name type="common">Northern pike</name>
    <dbReference type="NCBI Taxonomy" id="8010"/>
    <lineage>
        <taxon>Eukaryota</taxon>
        <taxon>Metazoa</taxon>
        <taxon>Chordata</taxon>
        <taxon>Craniata</taxon>
        <taxon>Vertebrata</taxon>
        <taxon>Euteleostomi</taxon>
        <taxon>Actinopterygii</taxon>
        <taxon>Neopterygii</taxon>
        <taxon>Teleostei</taxon>
        <taxon>Protacanthopterygii</taxon>
        <taxon>Esociformes</taxon>
        <taxon>Esocidae</taxon>
        <taxon>Esox</taxon>
    </lineage>
</organism>
<dbReference type="PROSITE" id="PS00135">
    <property type="entry name" value="TRYPSIN_SER"/>
    <property type="match status" value="1"/>
</dbReference>
<dbReference type="InterPro" id="IPR033116">
    <property type="entry name" value="TRYPSIN_SER"/>
</dbReference>
<dbReference type="AlphaFoldDB" id="A0A3P8YBF2"/>
<dbReference type="SUPFAM" id="SSF50494">
    <property type="entry name" value="Trypsin-like serine proteases"/>
    <property type="match status" value="1"/>
</dbReference>
<evidence type="ECO:0000256" key="4">
    <source>
        <dbReference type="ARBA" id="ARBA00022825"/>
    </source>
</evidence>
<sequence>MMLFRVPCLWVFIILPLYLKTSDCTEIIGGKAVKPHSLPYMALLTGRINETHGKSCGGILINQKWVLTAAHCRPIDKVYLGVHSRMDRGNGVGVEKNIPHPKYQNVRNGNDIMLVLLKNSVKETNNVHIKPLPKPVRNIKANKKCFVAGWGRTKEGGVGSDVLLSVNVTVIDRKRCSDMYKGYYNITKRMLCAGFKNRDPPADSCQGDSGGPLVCGGELRGVVSFGKGCGREEFPGVYTFISKYDEWIKETIRTSE</sequence>
<feature type="chain" id="PRO_5044211115" description="Peptidase S1 domain-containing protein" evidence="7">
    <location>
        <begin position="25"/>
        <end position="256"/>
    </location>
</feature>
<feature type="signal peptide" evidence="7">
    <location>
        <begin position="1"/>
        <end position="24"/>
    </location>
</feature>
<dbReference type="InterPro" id="IPR043504">
    <property type="entry name" value="Peptidase_S1_PA_chymotrypsin"/>
</dbReference>
<evidence type="ECO:0000256" key="6">
    <source>
        <dbReference type="RuleBase" id="RU363034"/>
    </source>
</evidence>
<reference evidence="9" key="3">
    <citation type="submission" date="2025-08" db="UniProtKB">
        <authorList>
            <consortium name="Ensembl"/>
        </authorList>
    </citation>
    <scope>IDENTIFICATION</scope>
</reference>
<dbReference type="InParanoid" id="A0A3P8YBF2"/>
<dbReference type="Pfam" id="PF00089">
    <property type="entry name" value="Trypsin"/>
    <property type="match status" value="1"/>
</dbReference>
<keyword evidence="3 6" id="KW-0378">Hydrolase</keyword>
<evidence type="ECO:0000256" key="2">
    <source>
        <dbReference type="ARBA" id="ARBA00022729"/>
    </source>
</evidence>
<dbReference type="InterPro" id="IPR001314">
    <property type="entry name" value="Peptidase_S1A"/>
</dbReference>
<evidence type="ECO:0000313" key="10">
    <source>
        <dbReference type="Proteomes" id="UP000265140"/>
    </source>
</evidence>
<dbReference type="Ensembl" id="ENSELUT00000022581.3">
    <property type="protein sequence ID" value="ENSELUP00000013919.3"/>
    <property type="gene ID" value="ENSELUG00000013977.3"/>
</dbReference>
<evidence type="ECO:0000256" key="1">
    <source>
        <dbReference type="ARBA" id="ARBA00022670"/>
    </source>
</evidence>
<dbReference type="SMART" id="SM00020">
    <property type="entry name" value="Tryp_SPc"/>
    <property type="match status" value="1"/>
</dbReference>
<name>A0A3P8YBF2_ESOLU</name>